<accession>A0AAV4EP29</accession>
<organism evidence="2 3">
    <name type="scientific">Elysia marginata</name>
    <dbReference type="NCBI Taxonomy" id="1093978"/>
    <lineage>
        <taxon>Eukaryota</taxon>
        <taxon>Metazoa</taxon>
        <taxon>Spiralia</taxon>
        <taxon>Lophotrochozoa</taxon>
        <taxon>Mollusca</taxon>
        <taxon>Gastropoda</taxon>
        <taxon>Heterobranchia</taxon>
        <taxon>Euthyneura</taxon>
        <taxon>Panpulmonata</taxon>
        <taxon>Sacoglossa</taxon>
        <taxon>Placobranchoidea</taxon>
        <taxon>Plakobranchidae</taxon>
        <taxon>Elysia</taxon>
    </lineage>
</organism>
<proteinExistence type="predicted"/>
<dbReference type="PROSITE" id="PS50878">
    <property type="entry name" value="RT_POL"/>
    <property type="match status" value="1"/>
</dbReference>
<dbReference type="Pfam" id="PF00078">
    <property type="entry name" value="RVT_1"/>
    <property type="match status" value="1"/>
</dbReference>
<name>A0AAV4EP29_9GAST</name>
<dbReference type="AlphaFoldDB" id="A0AAV4EP29"/>
<evidence type="ECO:0000313" key="2">
    <source>
        <dbReference type="EMBL" id="GFR62355.1"/>
    </source>
</evidence>
<reference evidence="2 3" key="1">
    <citation type="journal article" date="2021" name="Elife">
        <title>Chloroplast acquisition without the gene transfer in kleptoplastic sea slugs, Plakobranchus ocellatus.</title>
        <authorList>
            <person name="Maeda T."/>
            <person name="Takahashi S."/>
            <person name="Yoshida T."/>
            <person name="Shimamura S."/>
            <person name="Takaki Y."/>
            <person name="Nagai Y."/>
            <person name="Toyoda A."/>
            <person name="Suzuki Y."/>
            <person name="Arimoto A."/>
            <person name="Ishii H."/>
            <person name="Satoh N."/>
            <person name="Nishiyama T."/>
            <person name="Hasebe M."/>
            <person name="Maruyama T."/>
            <person name="Minagawa J."/>
            <person name="Obokata J."/>
            <person name="Shigenobu S."/>
        </authorList>
    </citation>
    <scope>NUCLEOTIDE SEQUENCE [LARGE SCALE GENOMIC DNA]</scope>
</reference>
<keyword evidence="3" id="KW-1185">Reference proteome</keyword>
<dbReference type="InterPro" id="IPR000477">
    <property type="entry name" value="RT_dom"/>
</dbReference>
<evidence type="ECO:0000313" key="3">
    <source>
        <dbReference type="Proteomes" id="UP000762676"/>
    </source>
</evidence>
<evidence type="ECO:0000259" key="1">
    <source>
        <dbReference type="PROSITE" id="PS50878"/>
    </source>
</evidence>
<protein>
    <submittedName>
        <fullName evidence="2">LINE-1 retrotransposable element ORF2 protein</fullName>
    </submittedName>
</protein>
<dbReference type="PANTHER" id="PTHR47027:SF8">
    <property type="entry name" value="RIBONUCLEASE H"/>
    <property type="match status" value="1"/>
</dbReference>
<feature type="domain" description="Reverse transcriptase" evidence="1">
    <location>
        <begin position="1"/>
        <end position="114"/>
    </location>
</feature>
<dbReference type="PANTHER" id="PTHR47027">
    <property type="entry name" value="REVERSE TRANSCRIPTASE DOMAIN-CONTAINING PROTEIN"/>
    <property type="match status" value="1"/>
</dbReference>
<dbReference type="Proteomes" id="UP000762676">
    <property type="component" value="Unassembled WGS sequence"/>
</dbReference>
<gene>
    <name evidence="2" type="ORF">ElyMa_000128700</name>
</gene>
<dbReference type="EMBL" id="BMAT01000237">
    <property type="protein sequence ID" value="GFR62355.1"/>
    <property type="molecule type" value="Genomic_DNA"/>
</dbReference>
<sequence length="114" mass="12740">MGDLNAEVGNERIEDTVGPQIIGDINARGEHLVEWNLYWEQVAAIRIDGEYTDFTEIKRGVRQGCVLSPDLFNLYSEVILRNITDMAGVKVGGRNITSLRYANDTVLIANSQEN</sequence>
<comment type="caution">
    <text evidence="2">The sequence shown here is derived from an EMBL/GenBank/DDBJ whole genome shotgun (WGS) entry which is preliminary data.</text>
</comment>